<comment type="caution">
    <text evidence="1">The sequence shown here is derived from an EMBL/GenBank/DDBJ whole genome shotgun (WGS) entry which is preliminary data.</text>
</comment>
<keyword evidence="2" id="KW-1185">Reference proteome</keyword>
<sequence>MQSELFYQHLWEREAVLVWVQDHTYYQGLFSTADLDSILRNEEVQFGQHLDAARYLNGLLETLNPPGQALPAATWSLYQAGCSLSLLCP</sequence>
<dbReference type="Gene3D" id="2.60.120.650">
    <property type="entry name" value="Cupin"/>
    <property type="match status" value="1"/>
</dbReference>
<gene>
    <name evidence="1" type="ORF">SUZIE_196845</name>
</gene>
<reference evidence="1" key="1">
    <citation type="submission" date="2020-03" db="EMBL/GenBank/DDBJ databases">
        <title>Studies in the Genomics of Life Span.</title>
        <authorList>
            <person name="Glass D."/>
        </authorList>
    </citation>
    <scope>NUCLEOTIDE SEQUENCE</scope>
    <source>
        <strain evidence="1">SUZIE</strain>
        <tissue evidence="1">Muscle</tissue>
    </source>
</reference>
<evidence type="ECO:0000313" key="2">
    <source>
        <dbReference type="Proteomes" id="UP001166674"/>
    </source>
</evidence>
<dbReference type="AlphaFoldDB" id="A0AA41ND71"/>
<dbReference type="Proteomes" id="UP001166674">
    <property type="component" value="Unassembled WGS sequence"/>
</dbReference>
<protein>
    <submittedName>
        <fullName evidence="1">Bifunctional lysine-specific demethylase and histidyl-hydroxylase NO66</fullName>
    </submittedName>
</protein>
<dbReference type="EMBL" id="JAATJV010421595">
    <property type="protein sequence ID" value="MBZ3888216.1"/>
    <property type="molecule type" value="Genomic_DNA"/>
</dbReference>
<proteinExistence type="predicted"/>
<evidence type="ECO:0000313" key="1">
    <source>
        <dbReference type="EMBL" id="MBZ3888216.1"/>
    </source>
</evidence>
<organism evidence="1 2">
    <name type="scientific">Sciurus carolinensis</name>
    <name type="common">Eastern gray squirrel</name>
    <dbReference type="NCBI Taxonomy" id="30640"/>
    <lineage>
        <taxon>Eukaryota</taxon>
        <taxon>Metazoa</taxon>
        <taxon>Chordata</taxon>
        <taxon>Craniata</taxon>
        <taxon>Vertebrata</taxon>
        <taxon>Euteleostomi</taxon>
        <taxon>Mammalia</taxon>
        <taxon>Eutheria</taxon>
        <taxon>Euarchontoglires</taxon>
        <taxon>Glires</taxon>
        <taxon>Rodentia</taxon>
        <taxon>Sciuromorpha</taxon>
        <taxon>Sciuridae</taxon>
        <taxon>Sciurinae</taxon>
        <taxon>Sciurini</taxon>
        <taxon>Sciurus</taxon>
    </lineage>
</organism>
<accession>A0AA41ND71</accession>
<name>A0AA41ND71_SCICA</name>